<dbReference type="Pfam" id="PF06835">
    <property type="entry name" value="LptC"/>
    <property type="match status" value="1"/>
</dbReference>
<dbReference type="EMBL" id="VOEJ01000002">
    <property type="protein sequence ID" value="TWR30416.1"/>
    <property type="molecule type" value="Genomic_DNA"/>
</dbReference>
<dbReference type="OrthoDB" id="9812080at2"/>
<comment type="caution">
    <text evidence="2">The sequence shown here is derived from an EMBL/GenBank/DDBJ whole genome shotgun (WGS) entry which is preliminary data.</text>
</comment>
<dbReference type="PROSITE" id="PS51257">
    <property type="entry name" value="PROKAR_LIPOPROTEIN"/>
    <property type="match status" value="1"/>
</dbReference>
<keyword evidence="3" id="KW-1185">Reference proteome</keyword>
<feature type="signal peptide" evidence="1">
    <location>
        <begin position="1"/>
        <end position="23"/>
    </location>
</feature>
<name>A0A563UGI5_9SPHI</name>
<sequence>MLNMGKYTRLYLPAILSSALLLGACENDLNKVRAVTAADATKAITITKNVRITYSDSAYVKAVLTAPVRYEYAKKPPVDQMPNGVKIIFYNKNLTVGGDVIADSCTRYEDKNLVVFRHNVIATNTEGVKYRSEELIWNSKTKEVYSNQSVVMTKPDGQQMTGTKFTSQELRNPRFENATAIVHMDNSVAE</sequence>
<dbReference type="Gene3D" id="2.60.450.10">
    <property type="entry name" value="Lipopolysaccharide (LPS) transport protein A like domain"/>
    <property type="match status" value="1"/>
</dbReference>
<dbReference type="AlphaFoldDB" id="A0A563UGI5"/>
<protein>
    <submittedName>
        <fullName evidence="2">LPS export ABC transporter periplasmic protein LptC</fullName>
    </submittedName>
</protein>
<feature type="chain" id="PRO_5022048086" evidence="1">
    <location>
        <begin position="24"/>
        <end position="190"/>
    </location>
</feature>
<proteinExistence type="predicted"/>
<dbReference type="InterPro" id="IPR010664">
    <property type="entry name" value="LipoPS_assembly_LptC-rel"/>
</dbReference>
<gene>
    <name evidence="2" type="ORF">FPZ43_05600</name>
</gene>
<reference evidence="2 3" key="1">
    <citation type="submission" date="2019-07" db="EMBL/GenBank/DDBJ databases">
        <authorList>
            <person name="Kim J."/>
        </authorList>
    </citation>
    <scope>NUCLEOTIDE SEQUENCE [LARGE SCALE GENOMIC DNA]</scope>
    <source>
        <strain evidence="3">dk17</strain>
    </source>
</reference>
<keyword evidence="1" id="KW-0732">Signal</keyword>
<accession>A0A563UGI5</accession>
<evidence type="ECO:0000256" key="1">
    <source>
        <dbReference type="SAM" id="SignalP"/>
    </source>
</evidence>
<evidence type="ECO:0000313" key="2">
    <source>
        <dbReference type="EMBL" id="TWR30416.1"/>
    </source>
</evidence>
<dbReference type="Proteomes" id="UP000320042">
    <property type="component" value="Unassembled WGS sequence"/>
</dbReference>
<organism evidence="2 3">
    <name type="scientific">Mucilaginibacter pallidiroseus</name>
    <dbReference type="NCBI Taxonomy" id="2599295"/>
    <lineage>
        <taxon>Bacteria</taxon>
        <taxon>Pseudomonadati</taxon>
        <taxon>Bacteroidota</taxon>
        <taxon>Sphingobacteriia</taxon>
        <taxon>Sphingobacteriales</taxon>
        <taxon>Sphingobacteriaceae</taxon>
        <taxon>Mucilaginibacter</taxon>
    </lineage>
</organism>
<evidence type="ECO:0000313" key="3">
    <source>
        <dbReference type="Proteomes" id="UP000320042"/>
    </source>
</evidence>